<gene>
    <name evidence="1" type="ORF">SLEP1_g24521</name>
</gene>
<protein>
    <recommendedName>
        <fullName evidence="3">Ycf15</fullName>
    </recommendedName>
</protein>
<organism evidence="1 2">
    <name type="scientific">Rubroshorea leprosula</name>
    <dbReference type="NCBI Taxonomy" id="152421"/>
    <lineage>
        <taxon>Eukaryota</taxon>
        <taxon>Viridiplantae</taxon>
        <taxon>Streptophyta</taxon>
        <taxon>Embryophyta</taxon>
        <taxon>Tracheophyta</taxon>
        <taxon>Spermatophyta</taxon>
        <taxon>Magnoliopsida</taxon>
        <taxon>eudicotyledons</taxon>
        <taxon>Gunneridae</taxon>
        <taxon>Pentapetalae</taxon>
        <taxon>rosids</taxon>
        <taxon>malvids</taxon>
        <taxon>Malvales</taxon>
        <taxon>Dipterocarpaceae</taxon>
        <taxon>Rubroshorea</taxon>
    </lineage>
</organism>
<reference evidence="1 2" key="1">
    <citation type="journal article" date="2021" name="Commun. Biol.">
        <title>The genome of Shorea leprosula (Dipterocarpaceae) highlights the ecological relevance of drought in aseasonal tropical rainforests.</title>
        <authorList>
            <person name="Ng K.K.S."/>
            <person name="Kobayashi M.J."/>
            <person name="Fawcett J.A."/>
            <person name="Hatakeyama M."/>
            <person name="Paape T."/>
            <person name="Ng C.H."/>
            <person name="Ang C.C."/>
            <person name="Tnah L.H."/>
            <person name="Lee C.T."/>
            <person name="Nishiyama T."/>
            <person name="Sese J."/>
            <person name="O'Brien M.J."/>
            <person name="Copetti D."/>
            <person name="Mohd Noor M.I."/>
            <person name="Ong R.C."/>
            <person name="Putra M."/>
            <person name="Sireger I.Z."/>
            <person name="Indrioko S."/>
            <person name="Kosugi Y."/>
            <person name="Izuno A."/>
            <person name="Isagi Y."/>
            <person name="Lee S.L."/>
            <person name="Shimizu K.K."/>
        </authorList>
    </citation>
    <scope>NUCLEOTIDE SEQUENCE [LARGE SCALE GENOMIC DNA]</scope>
    <source>
        <strain evidence="1">214</strain>
    </source>
</reference>
<evidence type="ECO:0000313" key="1">
    <source>
        <dbReference type="EMBL" id="GKV13521.1"/>
    </source>
</evidence>
<evidence type="ECO:0000313" key="2">
    <source>
        <dbReference type="Proteomes" id="UP001054252"/>
    </source>
</evidence>
<proteinExistence type="predicted"/>
<keyword evidence="2" id="KW-1185">Reference proteome</keyword>
<sequence length="71" mass="8451">MLKSLFTYWRISKNLMNSLIITQKKVERNSPYAAESVLQQLQSDRWINGHIHMKSIFTIEQGFRNLPNNDR</sequence>
<dbReference type="EMBL" id="BPVZ01000039">
    <property type="protein sequence ID" value="GKV13521.1"/>
    <property type="molecule type" value="Genomic_DNA"/>
</dbReference>
<dbReference type="AlphaFoldDB" id="A0AAV5JL91"/>
<evidence type="ECO:0008006" key="3">
    <source>
        <dbReference type="Google" id="ProtNLM"/>
    </source>
</evidence>
<dbReference type="Proteomes" id="UP001054252">
    <property type="component" value="Unassembled WGS sequence"/>
</dbReference>
<name>A0AAV5JL91_9ROSI</name>
<comment type="caution">
    <text evidence="1">The sequence shown here is derived from an EMBL/GenBank/DDBJ whole genome shotgun (WGS) entry which is preliminary data.</text>
</comment>
<accession>A0AAV5JL91</accession>